<dbReference type="Gene3D" id="1.20.1560.10">
    <property type="entry name" value="ABC transporter type 1, transmembrane domain"/>
    <property type="match status" value="1"/>
</dbReference>
<dbReference type="Proteomes" id="UP000185487">
    <property type="component" value="Plasmid CBMB27-p2"/>
</dbReference>
<dbReference type="PROSITE" id="PS50929">
    <property type="entry name" value="ABC_TM1F"/>
    <property type="match status" value="1"/>
</dbReference>
<dbReference type="SUPFAM" id="SSF90123">
    <property type="entry name" value="ABC transporter transmembrane region"/>
    <property type="match status" value="1"/>
</dbReference>
<feature type="transmembrane region" description="Helical" evidence="10">
    <location>
        <begin position="350"/>
        <end position="375"/>
    </location>
</feature>
<protein>
    <submittedName>
        <fullName evidence="13">Heterocyst differentiation ATP-binding protein HepA</fullName>
    </submittedName>
    <submittedName>
        <fullName evidence="14">NHLM bacteriocin system ABC transporter, ATP-binding protein</fullName>
    </submittedName>
</protein>
<keyword evidence="7 14" id="KW-0067">ATP-binding</keyword>
<dbReference type="EMBL" id="CP015369">
    <property type="protein sequence ID" value="APT35119.1"/>
    <property type="molecule type" value="Genomic_DNA"/>
</dbReference>
<keyword evidence="5 10" id="KW-0812">Transmembrane</keyword>
<dbReference type="FunFam" id="3.40.50.300:FF:000299">
    <property type="entry name" value="ABC transporter ATP-binding protein/permease"/>
    <property type="match status" value="1"/>
</dbReference>
<dbReference type="RefSeq" id="WP_075382263.1">
    <property type="nucleotide sequence ID" value="NZ_CP015369.1"/>
</dbReference>
<dbReference type="InterPro" id="IPR027417">
    <property type="entry name" value="P-loop_NTPase"/>
</dbReference>
<dbReference type="GO" id="GO:0005524">
    <property type="term" value="F:ATP binding"/>
    <property type="evidence" value="ECO:0007669"/>
    <property type="project" value="UniProtKB-KW"/>
</dbReference>
<feature type="domain" description="ABC transmembrane type-1" evidence="12">
    <location>
        <begin position="361"/>
        <end position="630"/>
    </location>
</feature>
<name>A0AAE8L9E3_9HYPH</name>
<evidence type="ECO:0000259" key="12">
    <source>
        <dbReference type="PROSITE" id="PS50929"/>
    </source>
</evidence>
<comment type="subcellular location">
    <subcellularLocation>
        <location evidence="1">Cell membrane</location>
        <topology evidence="1">Multi-pass membrane protein</topology>
    </subcellularLocation>
</comment>
<dbReference type="InterPro" id="IPR017871">
    <property type="entry name" value="ABC_transporter-like_CS"/>
</dbReference>
<keyword evidence="6" id="KW-0547">Nucleotide-binding</keyword>
<reference evidence="13 15" key="1">
    <citation type="submission" date="2016-04" db="EMBL/GenBank/DDBJ databases">
        <title>Complete genome sequencing and analysis of CBMB27, Methylobacterium phyllosphaerae isolated from leaf tissues of rice (Oryza sativa L.).</title>
        <authorList>
            <person name="Lee Y."/>
            <person name="Hwangbo K."/>
            <person name="Chung H."/>
            <person name="Yoo J."/>
            <person name="Kim K.Y."/>
            <person name="Sa T.M."/>
            <person name="Um Y."/>
            <person name="Madhaiyan M."/>
        </authorList>
    </citation>
    <scope>NUCLEOTIDE SEQUENCE [LARGE SCALE GENOMIC DNA]</scope>
    <source>
        <strain evidence="13 15">CBMB27</strain>
        <plasmid evidence="13 15">CBMB27-p2</plasmid>
    </source>
</reference>
<keyword evidence="13" id="KW-0614">Plasmid</keyword>
<dbReference type="Pfam" id="PF00664">
    <property type="entry name" value="ABC_membrane"/>
    <property type="match status" value="1"/>
</dbReference>
<dbReference type="Proteomes" id="UP000199140">
    <property type="component" value="Unassembled WGS sequence"/>
</dbReference>
<feature type="transmembrane region" description="Helical" evidence="10">
    <location>
        <begin position="574"/>
        <end position="594"/>
    </location>
</feature>
<gene>
    <name evidence="13" type="ORF">MCBMB27_05828</name>
    <name evidence="14" type="ORF">SAMN05192567_13729</name>
</gene>
<evidence type="ECO:0000313" key="14">
    <source>
        <dbReference type="EMBL" id="SFH62515.1"/>
    </source>
</evidence>
<keyword evidence="3" id="KW-0813">Transport</keyword>
<dbReference type="PANTHER" id="PTHR24221">
    <property type="entry name" value="ATP-BINDING CASSETTE SUB-FAMILY B"/>
    <property type="match status" value="1"/>
</dbReference>
<dbReference type="PANTHER" id="PTHR24221:SF654">
    <property type="entry name" value="ATP-BINDING CASSETTE SUB-FAMILY B MEMBER 6"/>
    <property type="match status" value="1"/>
</dbReference>
<dbReference type="GO" id="GO:0140359">
    <property type="term" value="F:ABC-type transporter activity"/>
    <property type="evidence" value="ECO:0007669"/>
    <property type="project" value="InterPro"/>
</dbReference>
<sequence length="897" mass="94588">MRHETLAPPATRAATDDEILDGGSVVLLDEDRILTVLAGRGDLRLTRPGIAGLAPPLFPVEAGQSVFPFPFAGALRLVFHPEPGTRVRWAERRAAEIEATRSPEAAAAWTAAIHAWLGLLGRFVPELNTAPTSAEAWLASAGDDRLARLFEATQHSAAQVFVAALIELERTHATRIHQRRDADHAAIDAVLAEITQSKGVPGGAGTRAGLAVGDTLAQAFAAVAEALGTPRPEAPTPAPAPAEDPTAALEDLARHWGLRLRSVRLEPGWWRTGGEPMLAFGADDRRPVALLPARAGFTMQLPDGARHRLTGDMAAALEPRAFQLIRGFGPGRLGVTVPLRSIMRGLGGKIGAVLAYSTLPALAGLITPYASSLLLGDIIPSGVRPELFAMTAALTAAAFGAVVFEWARARAVARLATLVNARAEAALWDRLLRLPVGFFRAYTVGDLALRADAVNQMREVMSGATIGALLGAVFGALNLVVMLTISWKLTLVVLAMLAVEIAVMLAASLVQLHLQRRMQALAGTQGGLSVQLIDGIDKLRVAGAEVRAFTRWAAGFGQIRSTERRARQWQGLSTSVLVAWAVLGTIAIDAAVGFSWARLDLGGFVAFTTAAGQFGVAVLSIAGLAPALLSLIPLYDRARPILEAKPETSGAGADPGWLTGAIEVQSVTFRYASGGPAVLDRLSLRIEPGEFVAIVGPSGSGKSTLLRLLLGFERPEIGGVFLDGRDLAGLDAVRVRRQIGTVLQNGRLFGGSILENVAVGAPLTPDTAAAALKLAGLEADVAAMPMGLHTVIAEGGGGLSGGQRQRLMIARALARQPRILLFDEATSALDNQTQALVSESLARMNVTRIAVAHRLSTVQGADRILVLQDGAIVEEGNYDALMRRGGTFFHLAERQLY</sequence>
<evidence type="ECO:0000256" key="1">
    <source>
        <dbReference type="ARBA" id="ARBA00004651"/>
    </source>
</evidence>
<evidence type="ECO:0000256" key="8">
    <source>
        <dbReference type="ARBA" id="ARBA00022989"/>
    </source>
</evidence>
<accession>A0AAE8L9E3</accession>
<dbReference type="SUPFAM" id="SSF52540">
    <property type="entry name" value="P-loop containing nucleoside triphosphate hydrolases"/>
    <property type="match status" value="1"/>
</dbReference>
<dbReference type="InterPro" id="IPR036640">
    <property type="entry name" value="ABC1_TM_sf"/>
</dbReference>
<evidence type="ECO:0000256" key="4">
    <source>
        <dbReference type="ARBA" id="ARBA00022475"/>
    </source>
</evidence>
<dbReference type="InterPro" id="IPR022515">
    <property type="entry name" value="NHPM_micro_ABC2"/>
</dbReference>
<keyword evidence="4" id="KW-1003">Cell membrane</keyword>
<dbReference type="GO" id="GO:0016887">
    <property type="term" value="F:ATP hydrolysis activity"/>
    <property type="evidence" value="ECO:0007669"/>
    <property type="project" value="InterPro"/>
</dbReference>
<feature type="transmembrane region" description="Helical" evidence="10">
    <location>
        <begin position="491"/>
        <end position="510"/>
    </location>
</feature>
<proteinExistence type="inferred from homology"/>
<evidence type="ECO:0000256" key="10">
    <source>
        <dbReference type="SAM" id="Phobius"/>
    </source>
</evidence>
<comment type="similarity">
    <text evidence="2">Belongs to the ABC transporter superfamily.</text>
</comment>
<geneLocation type="plasmid" evidence="13 15">
    <name>CBMB27-p2</name>
</geneLocation>
<evidence type="ECO:0000313" key="13">
    <source>
        <dbReference type="EMBL" id="APT35119.1"/>
    </source>
</evidence>
<evidence type="ECO:0000256" key="3">
    <source>
        <dbReference type="ARBA" id="ARBA00022448"/>
    </source>
</evidence>
<dbReference type="GO" id="GO:0034040">
    <property type="term" value="F:ATPase-coupled lipid transmembrane transporter activity"/>
    <property type="evidence" value="ECO:0007669"/>
    <property type="project" value="TreeGrafter"/>
</dbReference>
<dbReference type="PROSITE" id="PS00211">
    <property type="entry name" value="ABC_TRANSPORTER_1"/>
    <property type="match status" value="1"/>
</dbReference>
<evidence type="ECO:0000256" key="7">
    <source>
        <dbReference type="ARBA" id="ARBA00022840"/>
    </source>
</evidence>
<dbReference type="Gene3D" id="3.40.50.300">
    <property type="entry name" value="P-loop containing nucleotide triphosphate hydrolases"/>
    <property type="match status" value="1"/>
</dbReference>
<dbReference type="InterPro" id="IPR011527">
    <property type="entry name" value="ABC1_TM_dom"/>
</dbReference>
<feature type="transmembrane region" description="Helical" evidence="10">
    <location>
        <begin position="387"/>
        <end position="407"/>
    </location>
</feature>
<dbReference type="AlphaFoldDB" id="A0AAE8L9E3"/>
<keyword evidence="8 10" id="KW-1133">Transmembrane helix</keyword>
<reference evidence="14 16" key="2">
    <citation type="submission" date="2016-10" db="EMBL/GenBank/DDBJ databases">
        <authorList>
            <person name="Varghese N."/>
            <person name="Submissions S."/>
        </authorList>
    </citation>
    <scope>NUCLEOTIDE SEQUENCE [LARGE SCALE GENOMIC DNA]</scope>
    <source>
        <strain evidence="14 16">CBMB27</strain>
    </source>
</reference>
<dbReference type="NCBIfam" id="TIGR03797">
    <property type="entry name" value="NHLM_micro_ABC2"/>
    <property type="match status" value="1"/>
</dbReference>
<dbReference type="SMART" id="SM00382">
    <property type="entry name" value="AAA"/>
    <property type="match status" value="1"/>
</dbReference>
<keyword evidence="15" id="KW-1185">Reference proteome</keyword>
<dbReference type="InterPro" id="IPR003439">
    <property type="entry name" value="ABC_transporter-like_ATP-bd"/>
</dbReference>
<evidence type="ECO:0000256" key="5">
    <source>
        <dbReference type="ARBA" id="ARBA00022692"/>
    </source>
</evidence>
<evidence type="ECO:0000259" key="11">
    <source>
        <dbReference type="PROSITE" id="PS50893"/>
    </source>
</evidence>
<dbReference type="PROSITE" id="PS50893">
    <property type="entry name" value="ABC_TRANSPORTER_2"/>
    <property type="match status" value="1"/>
</dbReference>
<dbReference type="KEGG" id="mphy:MCBMB27_05828"/>
<evidence type="ECO:0000256" key="9">
    <source>
        <dbReference type="ARBA" id="ARBA00023136"/>
    </source>
</evidence>
<evidence type="ECO:0000256" key="6">
    <source>
        <dbReference type="ARBA" id="ARBA00022741"/>
    </source>
</evidence>
<evidence type="ECO:0000256" key="2">
    <source>
        <dbReference type="ARBA" id="ARBA00005417"/>
    </source>
</evidence>
<feature type="domain" description="ABC transporter" evidence="11">
    <location>
        <begin position="662"/>
        <end position="894"/>
    </location>
</feature>
<evidence type="ECO:0000313" key="15">
    <source>
        <dbReference type="Proteomes" id="UP000185487"/>
    </source>
</evidence>
<dbReference type="EMBL" id="FOPK01000037">
    <property type="protein sequence ID" value="SFH62515.1"/>
    <property type="molecule type" value="Genomic_DNA"/>
</dbReference>
<keyword evidence="9 10" id="KW-0472">Membrane</keyword>
<dbReference type="InterPro" id="IPR003593">
    <property type="entry name" value="AAA+_ATPase"/>
</dbReference>
<dbReference type="InterPro" id="IPR039421">
    <property type="entry name" value="Type_1_exporter"/>
</dbReference>
<dbReference type="GO" id="GO:0005886">
    <property type="term" value="C:plasma membrane"/>
    <property type="evidence" value="ECO:0007669"/>
    <property type="project" value="UniProtKB-SubCell"/>
</dbReference>
<dbReference type="Pfam" id="PF00005">
    <property type="entry name" value="ABC_tran"/>
    <property type="match status" value="1"/>
</dbReference>
<organism evidence="14 16">
    <name type="scientific">Methylobacterium phyllosphaerae</name>
    <dbReference type="NCBI Taxonomy" id="418223"/>
    <lineage>
        <taxon>Bacteria</taxon>
        <taxon>Pseudomonadati</taxon>
        <taxon>Pseudomonadota</taxon>
        <taxon>Alphaproteobacteria</taxon>
        <taxon>Hyphomicrobiales</taxon>
        <taxon>Methylobacteriaceae</taxon>
        <taxon>Methylobacterium</taxon>
    </lineage>
</organism>
<feature type="transmembrane region" description="Helical" evidence="10">
    <location>
        <begin position="466"/>
        <end position="485"/>
    </location>
</feature>
<evidence type="ECO:0000313" key="16">
    <source>
        <dbReference type="Proteomes" id="UP000199140"/>
    </source>
</evidence>
<feature type="transmembrane region" description="Helical" evidence="10">
    <location>
        <begin position="614"/>
        <end position="635"/>
    </location>
</feature>